<organism evidence="1 2">
    <name type="scientific">Rhizobium leguminosarum</name>
    <dbReference type="NCBI Taxonomy" id="384"/>
    <lineage>
        <taxon>Bacteria</taxon>
        <taxon>Pseudomonadati</taxon>
        <taxon>Pseudomonadota</taxon>
        <taxon>Alphaproteobacteria</taxon>
        <taxon>Hyphomicrobiales</taxon>
        <taxon>Rhizobiaceae</taxon>
        <taxon>Rhizobium/Agrobacterium group</taxon>
        <taxon>Rhizobium</taxon>
    </lineage>
</organism>
<proteinExistence type="predicted"/>
<evidence type="ECO:0000313" key="1">
    <source>
        <dbReference type="EMBL" id="AUW43878.1"/>
    </source>
</evidence>
<accession>A0A2K9Z6L7</accession>
<dbReference type="AlphaFoldDB" id="A0A2K9Z6L7"/>
<evidence type="ECO:0000313" key="2">
    <source>
        <dbReference type="Proteomes" id="UP000238523"/>
    </source>
</evidence>
<gene>
    <name evidence="1" type="ORF">CUJ84_Chr003543</name>
</gene>
<protein>
    <submittedName>
        <fullName evidence="1">Uncharacterized protein</fullName>
    </submittedName>
</protein>
<dbReference type="EMBL" id="CP025012">
    <property type="protein sequence ID" value="AUW43878.1"/>
    <property type="molecule type" value="Genomic_DNA"/>
</dbReference>
<dbReference type="RefSeq" id="WP_158686944.1">
    <property type="nucleotide sequence ID" value="NZ_CP025012.1"/>
</dbReference>
<dbReference type="Proteomes" id="UP000238523">
    <property type="component" value="Chromosome"/>
</dbReference>
<reference evidence="1 2" key="1">
    <citation type="submission" date="2017-11" db="EMBL/GenBank/DDBJ databases">
        <title>Complete genome of Rhizobium leguminosarum Norway, an ineffective micro-symbiont.</title>
        <authorList>
            <person name="Hoffrichter A."/>
            <person name="Liang J."/>
            <person name="Brachmann A."/>
            <person name="Marin M."/>
        </authorList>
    </citation>
    <scope>NUCLEOTIDE SEQUENCE [LARGE SCALE GENOMIC DNA]</scope>
    <source>
        <strain evidence="1 2">Norway</strain>
    </source>
</reference>
<name>A0A2K9Z6L7_RHILE</name>
<sequence>MNVPIPTISRAISEEQMQRRFEADLKGDVELGSLRLIRWRISIEKNREKGISLGHLLSLAEKIESRWIAIKAQYGEGALLVEENNVSQMLTAPGGRFATEPHLLENARVLRDLKGQEWWSREHRLDSLLELVRA</sequence>